<dbReference type="EMBL" id="QORE01003296">
    <property type="protein sequence ID" value="RCI69228.1"/>
    <property type="molecule type" value="Genomic_DNA"/>
</dbReference>
<name>A0A367LVY6_PSEAI</name>
<comment type="caution">
    <text evidence="1">The sequence shown here is derived from an EMBL/GenBank/DDBJ whole genome shotgun (WGS) entry which is preliminary data.</text>
</comment>
<gene>
    <name evidence="1" type="ORF">DT376_41070</name>
</gene>
<dbReference type="Proteomes" id="UP000253594">
    <property type="component" value="Unassembled WGS sequence"/>
</dbReference>
<protein>
    <submittedName>
        <fullName evidence="1">LTA synthase family protein</fullName>
    </submittedName>
</protein>
<evidence type="ECO:0000313" key="2">
    <source>
        <dbReference type="Proteomes" id="UP000253594"/>
    </source>
</evidence>
<feature type="non-terminal residue" evidence="1">
    <location>
        <position position="110"/>
    </location>
</feature>
<organism evidence="1 2">
    <name type="scientific">Pseudomonas aeruginosa</name>
    <dbReference type="NCBI Taxonomy" id="287"/>
    <lineage>
        <taxon>Bacteria</taxon>
        <taxon>Pseudomonadati</taxon>
        <taxon>Pseudomonadota</taxon>
        <taxon>Gammaproteobacteria</taxon>
        <taxon>Pseudomonadales</taxon>
        <taxon>Pseudomonadaceae</taxon>
        <taxon>Pseudomonas</taxon>
    </lineage>
</organism>
<evidence type="ECO:0000313" key="1">
    <source>
        <dbReference type="EMBL" id="RCI69228.1"/>
    </source>
</evidence>
<feature type="non-terminal residue" evidence="1">
    <location>
        <position position="1"/>
    </location>
</feature>
<reference evidence="1 2" key="1">
    <citation type="submission" date="2018-07" db="EMBL/GenBank/DDBJ databases">
        <title>Mechanisms of high-level aminoglycoside resistance among Gram-negative pathogens in Brazil.</title>
        <authorList>
            <person name="Ballaben A.S."/>
            <person name="Darini A.L.C."/>
            <person name="Doi Y."/>
        </authorList>
    </citation>
    <scope>NUCLEOTIDE SEQUENCE [LARGE SCALE GENOMIC DNA]</scope>
    <source>
        <strain evidence="1 2">B2-305</strain>
    </source>
</reference>
<accession>A0A367LVY6</accession>
<sequence>VTLKIRALQMDRNGARVTLKTKEFERDVPIPVPDIPRLLKGKPLDMSFTFDNPEARKAFSFHLLAEGRGIIEISDFHVVTAANPEPVESRSQVAEAAKEQPLHRTLKSLF</sequence>
<proteinExistence type="predicted"/>
<dbReference type="AlphaFoldDB" id="A0A367LVY6"/>